<feature type="transmembrane region" description="Helical" evidence="2">
    <location>
        <begin position="63"/>
        <end position="88"/>
    </location>
</feature>
<protein>
    <submittedName>
        <fullName evidence="3">Uncharacterized protein</fullName>
    </submittedName>
</protein>
<evidence type="ECO:0000313" key="4">
    <source>
        <dbReference type="Proteomes" id="UP000736335"/>
    </source>
</evidence>
<name>A0A9P6H6U7_9AGAM</name>
<proteinExistence type="predicted"/>
<feature type="region of interest" description="Disordered" evidence="1">
    <location>
        <begin position="1"/>
        <end position="54"/>
    </location>
</feature>
<feature type="compositionally biased region" description="Basic and acidic residues" evidence="1">
    <location>
        <begin position="1"/>
        <end position="18"/>
    </location>
</feature>
<evidence type="ECO:0000256" key="2">
    <source>
        <dbReference type="SAM" id="Phobius"/>
    </source>
</evidence>
<keyword evidence="2" id="KW-1133">Transmembrane helix</keyword>
<keyword evidence="2" id="KW-0472">Membrane</keyword>
<dbReference type="OrthoDB" id="10039566at2759"/>
<comment type="caution">
    <text evidence="3">The sequence shown here is derived from an EMBL/GenBank/DDBJ whole genome shotgun (WGS) entry which is preliminary data.</text>
</comment>
<accession>A0A9P6H6U7</accession>
<keyword evidence="2" id="KW-0812">Transmembrane</keyword>
<reference evidence="3" key="2">
    <citation type="submission" date="2020-11" db="EMBL/GenBank/DDBJ databases">
        <authorList>
            <consortium name="DOE Joint Genome Institute"/>
            <person name="Kuo A."/>
            <person name="Miyauchi S."/>
            <person name="Kiss E."/>
            <person name="Drula E."/>
            <person name="Kohler A."/>
            <person name="Sanchez-Garcia M."/>
            <person name="Andreopoulos B."/>
            <person name="Barry K.W."/>
            <person name="Bonito G."/>
            <person name="Buee M."/>
            <person name="Carver A."/>
            <person name="Chen C."/>
            <person name="Cichocki N."/>
            <person name="Clum A."/>
            <person name="Culley D."/>
            <person name="Crous P.W."/>
            <person name="Fauchery L."/>
            <person name="Girlanda M."/>
            <person name="Hayes R."/>
            <person name="Keri Z."/>
            <person name="Labutti K."/>
            <person name="Lipzen A."/>
            <person name="Lombard V."/>
            <person name="Magnuson J."/>
            <person name="Maillard F."/>
            <person name="Morin E."/>
            <person name="Murat C."/>
            <person name="Nolan M."/>
            <person name="Ohm R."/>
            <person name="Pangilinan J."/>
            <person name="Pereira M."/>
            <person name="Perotto S."/>
            <person name="Peter M."/>
            <person name="Riley R."/>
            <person name="Sitrit Y."/>
            <person name="Stielow B."/>
            <person name="Szollosi G."/>
            <person name="Zifcakova L."/>
            <person name="Stursova M."/>
            <person name="Spatafora J.W."/>
            <person name="Tedersoo L."/>
            <person name="Vaario L.-M."/>
            <person name="Yamada A."/>
            <person name="Yan M."/>
            <person name="Wang P."/>
            <person name="Xu J."/>
            <person name="Bruns T."/>
            <person name="Baldrian P."/>
            <person name="Vilgalys R."/>
            <person name="Henrissat B."/>
            <person name="Grigoriev I.V."/>
            <person name="Hibbett D."/>
            <person name="Nagy L.G."/>
            <person name="Martin F.M."/>
        </authorList>
    </citation>
    <scope>NUCLEOTIDE SEQUENCE</scope>
    <source>
        <strain evidence="3">UH-Tt-Lm1</strain>
    </source>
</reference>
<dbReference type="EMBL" id="WIUZ02000021">
    <property type="protein sequence ID" value="KAF9778847.1"/>
    <property type="molecule type" value="Genomic_DNA"/>
</dbReference>
<dbReference type="Proteomes" id="UP000736335">
    <property type="component" value="Unassembled WGS sequence"/>
</dbReference>
<evidence type="ECO:0000313" key="3">
    <source>
        <dbReference type="EMBL" id="KAF9778847.1"/>
    </source>
</evidence>
<reference evidence="3" key="1">
    <citation type="journal article" date="2020" name="Nat. Commun.">
        <title>Large-scale genome sequencing of mycorrhizal fungi provides insights into the early evolution of symbiotic traits.</title>
        <authorList>
            <person name="Miyauchi S."/>
            <person name="Kiss E."/>
            <person name="Kuo A."/>
            <person name="Drula E."/>
            <person name="Kohler A."/>
            <person name="Sanchez-Garcia M."/>
            <person name="Morin E."/>
            <person name="Andreopoulos B."/>
            <person name="Barry K.W."/>
            <person name="Bonito G."/>
            <person name="Buee M."/>
            <person name="Carver A."/>
            <person name="Chen C."/>
            <person name="Cichocki N."/>
            <person name="Clum A."/>
            <person name="Culley D."/>
            <person name="Crous P.W."/>
            <person name="Fauchery L."/>
            <person name="Girlanda M."/>
            <person name="Hayes R.D."/>
            <person name="Keri Z."/>
            <person name="LaButti K."/>
            <person name="Lipzen A."/>
            <person name="Lombard V."/>
            <person name="Magnuson J."/>
            <person name="Maillard F."/>
            <person name="Murat C."/>
            <person name="Nolan M."/>
            <person name="Ohm R.A."/>
            <person name="Pangilinan J."/>
            <person name="Pereira M.F."/>
            <person name="Perotto S."/>
            <person name="Peter M."/>
            <person name="Pfister S."/>
            <person name="Riley R."/>
            <person name="Sitrit Y."/>
            <person name="Stielow J.B."/>
            <person name="Szollosi G."/>
            <person name="Zifcakova L."/>
            <person name="Stursova M."/>
            <person name="Spatafora J.W."/>
            <person name="Tedersoo L."/>
            <person name="Vaario L.M."/>
            <person name="Yamada A."/>
            <person name="Yan M."/>
            <person name="Wang P."/>
            <person name="Xu J."/>
            <person name="Bruns T."/>
            <person name="Baldrian P."/>
            <person name="Vilgalys R."/>
            <person name="Dunand C."/>
            <person name="Henrissat B."/>
            <person name="Grigoriev I.V."/>
            <person name="Hibbett D."/>
            <person name="Nagy L.G."/>
            <person name="Martin F.M."/>
        </authorList>
    </citation>
    <scope>NUCLEOTIDE SEQUENCE</scope>
    <source>
        <strain evidence="3">UH-Tt-Lm1</strain>
    </source>
</reference>
<gene>
    <name evidence="3" type="ORF">BJ322DRAFT_1089959</name>
</gene>
<evidence type="ECO:0000256" key="1">
    <source>
        <dbReference type="SAM" id="MobiDB-lite"/>
    </source>
</evidence>
<keyword evidence="4" id="KW-1185">Reference proteome</keyword>
<sequence>MDSDNSHLEQHTSMDKGKQRASAPEPSERTPLIPSGSSHIIHQSRPRSPQSEQPPHQNLLKRLLIVFSATLTACIVVLALIILFALSYSSRVSSITVQEVVDRGLVVEGPDRIEVLNATKEGGVWVRVDCRVGLDMGRILRIRPDDEDLIWTELWKGVGRWGVRKVGTIAIELSQIAVTSHNKPPLNLAVLSTPVVELPLSSDPPSNLEWLTPMSIPIKIHLTERTEDLVRFANESWISGIIQVSTTISSISVMGGKVGEHTWRDNFNIGRSNVSIALMTKIPQIPGLPDSGNNAPFPSFSQLVTLKKFHIFSDLDRLLVNASATFSTPLPSSIELTIPLLPLTISVPRHQNGTSADHFPIVYAETDPLTLTHPNTTIYVRGHAVALANDSFPSLSGFLTSYLSGEPPRILFSTPLLPDLILATVFPAPDPRPQVLRNITIKDMKMRPSNSDTMLAGGTIFANIVLPKGMDVSLLVDAVYPQLLIYDGPVPESIRTVDLLSESENDDLPDPMPLPDPLPLNAFARIRPREWLQSASVQLGHGSGEGSVFAVSAKFVDVPLEVLPGRQREFRNFVGKVIFGGSNGALAGISGIAAVQIQAVGLGDNEVQLEGLPFCGDVRIGKKAMLNAENT</sequence>
<dbReference type="AlphaFoldDB" id="A0A9P6H6U7"/>
<organism evidence="3 4">
    <name type="scientific">Thelephora terrestris</name>
    <dbReference type="NCBI Taxonomy" id="56493"/>
    <lineage>
        <taxon>Eukaryota</taxon>
        <taxon>Fungi</taxon>
        <taxon>Dikarya</taxon>
        <taxon>Basidiomycota</taxon>
        <taxon>Agaricomycotina</taxon>
        <taxon>Agaricomycetes</taxon>
        <taxon>Thelephorales</taxon>
        <taxon>Thelephoraceae</taxon>
        <taxon>Thelephora</taxon>
    </lineage>
</organism>